<dbReference type="Gene3D" id="2.130.10.10">
    <property type="entry name" value="YVTN repeat-like/Quinoprotein amine dehydrogenase"/>
    <property type="match status" value="1"/>
</dbReference>
<feature type="compositionally biased region" description="Basic and acidic residues" evidence="8">
    <location>
        <begin position="469"/>
        <end position="478"/>
    </location>
</feature>
<organism evidence="9 10">
    <name type="scientific">Exserohilum turcicum (strain 28A)</name>
    <name type="common">Northern leaf blight fungus</name>
    <name type="synonym">Setosphaeria turcica</name>
    <dbReference type="NCBI Taxonomy" id="671987"/>
    <lineage>
        <taxon>Eukaryota</taxon>
        <taxon>Fungi</taxon>
        <taxon>Dikarya</taxon>
        <taxon>Ascomycota</taxon>
        <taxon>Pezizomycotina</taxon>
        <taxon>Dothideomycetes</taxon>
        <taxon>Pleosporomycetidae</taxon>
        <taxon>Pleosporales</taxon>
        <taxon>Pleosporineae</taxon>
        <taxon>Pleosporaceae</taxon>
        <taxon>Exserohilum</taxon>
    </lineage>
</organism>
<feature type="region of interest" description="Disordered" evidence="8">
    <location>
        <begin position="439"/>
        <end position="478"/>
    </location>
</feature>
<dbReference type="GO" id="GO:0005829">
    <property type="term" value="C:cytosol"/>
    <property type="evidence" value="ECO:0007669"/>
    <property type="project" value="TreeGrafter"/>
</dbReference>
<evidence type="ECO:0000256" key="1">
    <source>
        <dbReference type="ARBA" id="ARBA00004123"/>
    </source>
</evidence>
<evidence type="ECO:0000256" key="2">
    <source>
        <dbReference type="ARBA" id="ARBA00022574"/>
    </source>
</evidence>
<evidence type="ECO:0000313" key="10">
    <source>
        <dbReference type="Proteomes" id="UP000016935"/>
    </source>
</evidence>
<keyword evidence="4 6" id="KW-0677">Repeat</keyword>
<dbReference type="UniPathway" id="UPA00989"/>
<reference evidence="9 10" key="2">
    <citation type="journal article" date="2013" name="PLoS Genet.">
        <title>Comparative genome structure, secondary metabolite, and effector coding capacity across Cochliobolus pathogens.</title>
        <authorList>
            <person name="Condon B.J."/>
            <person name="Leng Y."/>
            <person name="Wu D."/>
            <person name="Bushley K.E."/>
            <person name="Ohm R.A."/>
            <person name="Otillar R."/>
            <person name="Martin J."/>
            <person name="Schackwitz W."/>
            <person name="Grimwood J."/>
            <person name="MohdZainudin N."/>
            <person name="Xue C."/>
            <person name="Wang R."/>
            <person name="Manning V.A."/>
            <person name="Dhillon B."/>
            <person name="Tu Z.J."/>
            <person name="Steffenson B.J."/>
            <person name="Salamov A."/>
            <person name="Sun H."/>
            <person name="Lowry S."/>
            <person name="LaButti K."/>
            <person name="Han J."/>
            <person name="Copeland A."/>
            <person name="Lindquist E."/>
            <person name="Barry K."/>
            <person name="Schmutz J."/>
            <person name="Baker S.E."/>
            <person name="Ciuffetti L.M."/>
            <person name="Grigoriev I.V."/>
            <person name="Zhong S."/>
            <person name="Turgeon B.G."/>
        </authorList>
    </citation>
    <scope>NUCLEOTIDE SEQUENCE [LARGE SCALE GENOMIC DNA]</scope>
    <source>
        <strain evidence="10">28A</strain>
    </source>
</reference>
<name>R0IVT7_EXST2</name>
<dbReference type="InterPro" id="IPR001680">
    <property type="entry name" value="WD40_rpt"/>
</dbReference>
<gene>
    <name evidence="9" type="ORF">SETTUDRAFT_148459</name>
</gene>
<dbReference type="GO" id="GO:0106004">
    <property type="term" value="P:tRNA (guanine-N7)-methylation"/>
    <property type="evidence" value="ECO:0007669"/>
    <property type="project" value="UniProtKB-UniRule"/>
</dbReference>
<feature type="repeat" description="WD" evidence="7">
    <location>
        <begin position="260"/>
        <end position="300"/>
    </location>
</feature>
<dbReference type="InterPro" id="IPR015943">
    <property type="entry name" value="WD40/YVTN_repeat-like_dom_sf"/>
</dbReference>
<dbReference type="AlphaFoldDB" id="R0IVT7"/>
<keyword evidence="10" id="KW-1185">Reference proteome</keyword>
<dbReference type="RefSeq" id="XP_008023551.1">
    <property type="nucleotide sequence ID" value="XM_008025360.1"/>
</dbReference>
<evidence type="ECO:0008006" key="11">
    <source>
        <dbReference type="Google" id="ProtNLM"/>
    </source>
</evidence>
<keyword evidence="2 6" id="KW-0853">WD repeat</keyword>
<sequence>MALPYQCLVAHSSRDAGDWTLFGASGPKLVVQSSHGVTSMWPEQEAQTEAQQDGESEERPGKRIKLEQPKEQTSNFSDLILSHSGQYLIGVTGEDKCIRVFQVDSQGRLQQLSERCMSRRPSSIAITSDDSTILCADKFGDVYALPLLHSPEDDKAELSEAPAAEPEQKDWMPSATTLTVHSGRNRKTLEEQLKQKAKGLVKSKEPMRFKHELLLGHVSMLTDVVFVKVDGRSYIITADRDEHIRVSRGQPQAHIIEGFCFGHEAFVSRLCLTPSGLLVSGGGDDDVFVWDWQAGSLKEKLAIRDLAFGHLQERNMVPIDLERTHYKVAVSGIWVLPSDGSNAETILVACEGVPALFTLTLGGSAPGLHIPLNGNALDIAMMTASTGSVQMVVSVDHIHKAGSTNEKREDPVPRLQYFSLQSNGTWQEDSGLAKTFEAVERSGNPGNSNGDVPSGDDQSVRGLLYNMENLRKRPGAED</sequence>
<proteinExistence type="inferred from homology"/>
<dbReference type="GO" id="GO:0043527">
    <property type="term" value="C:tRNA methyltransferase complex"/>
    <property type="evidence" value="ECO:0007669"/>
    <property type="project" value="TreeGrafter"/>
</dbReference>
<dbReference type="Proteomes" id="UP000016935">
    <property type="component" value="Unassembled WGS sequence"/>
</dbReference>
<evidence type="ECO:0000313" key="9">
    <source>
        <dbReference type="EMBL" id="EOA88910.1"/>
    </source>
</evidence>
<dbReference type="PROSITE" id="PS50082">
    <property type="entry name" value="WD_REPEATS_2"/>
    <property type="match status" value="1"/>
</dbReference>
<dbReference type="InterPro" id="IPR028884">
    <property type="entry name" value="Trm82"/>
</dbReference>
<dbReference type="OrthoDB" id="339900at2759"/>
<dbReference type="PANTHER" id="PTHR16288:SF0">
    <property type="entry name" value="TRNA (GUANINE-N(7)-)-METHYLTRANSFERASE NON-CATALYTIC SUBUNIT WDR4"/>
    <property type="match status" value="1"/>
</dbReference>
<keyword evidence="3 6" id="KW-0819">tRNA processing</keyword>
<feature type="region of interest" description="Disordered" evidence="8">
    <location>
        <begin position="33"/>
        <end position="71"/>
    </location>
</feature>
<keyword evidence="5 6" id="KW-0539">Nucleus</keyword>
<evidence type="ECO:0000256" key="3">
    <source>
        <dbReference type="ARBA" id="ARBA00022694"/>
    </source>
</evidence>
<comment type="function">
    <text evidence="6">Required for the formation of N(7)-methylguanine at position 46 (m7G46) in tRNA. In the complex, it is required to stabilize and induce conformational changes of the catalytic subunit.</text>
</comment>
<feature type="compositionally biased region" description="Basic and acidic residues" evidence="8">
    <location>
        <begin position="57"/>
        <end position="70"/>
    </location>
</feature>
<dbReference type="Pfam" id="PF00400">
    <property type="entry name" value="WD40"/>
    <property type="match status" value="1"/>
</dbReference>
<dbReference type="eggNOG" id="KOG3914">
    <property type="taxonomic scope" value="Eukaryota"/>
</dbReference>
<dbReference type="HAMAP" id="MF_03056">
    <property type="entry name" value="TRM82"/>
    <property type="match status" value="1"/>
</dbReference>
<protein>
    <recommendedName>
        <fullName evidence="11">Transfer RNA methyltransferase 82</fullName>
    </recommendedName>
</protein>
<dbReference type="GO" id="GO:0005634">
    <property type="term" value="C:nucleus"/>
    <property type="evidence" value="ECO:0007669"/>
    <property type="project" value="UniProtKB-SubCell"/>
</dbReference>
<comment type="similarity">
    <text evidence="6">Belongs to the WD repeat TRM82 family.</text>
</comment>
<evidence type="ECO:0000256" key="8">
    <source>
        <dbReference type="SAM" id="MobiDB-lite"/>
    </source>
</evidence>
<comment type="subcellular location">
    <subcellularLocation>
        <location evidence="1 6">Nucleus</location>
    </subcellularLocation>
</comment>
<evidence type="ECO:0000256" key="7">
    <source>
        <dbReference type="PROSITE-ProRule" id="PRU00221"/>
    </source>
</evidence>
<dbReference type="PANTHER" id="PTHR16288">
    <property type="entry name" value="WD40 REPEAT PROTEIN 4"/>
    <property type="match status" value="1"/>
</dbReference>
<evidence type="ECO:0000256" key="5">
    <source>
        <dbReference type="ARBA" id="ARBA00023242"/>
    </source>
</evidence>
<evidence type="ECO:0000256" key="4">
    <source>
        <dbReference type="ARBA" id="ARBA00022737"/>
    </source>
</evidence>
<dbReference type="SUPFAM" id="SSF50969">
    <property type="entry name" value="YVTN repeat-like/Quinoprotein amine dehydrogenase"/>
    <property type="match status" value="1"/>
</dbReference>
<evidence type="ECO:0000256" key="6">
    <source>
        <dbReference type="HAMAP-Rule" id="MF_03056"/>
    </source>
</evidence>
<dbReference type="GeneID" id="19396975"/>
<reference evidence="9 10" key="1">
    <citation type="journal article" date="2012" name="PLoS Pathog.">
        <title>Diverse lifestyles and strategies of plant pathogenesis encoded in the genomes of eighteen Dothideomycetes fungi.</title>
        <authorList>
            <person name="Ohm R.A."/>
            <person name="Feau N."/>
            <person name="Henrissat B."/>
            <person name="Schoch C.L."/>
            <person name="Horwitz B.A."/>
            <person name="Barry K.W."/>
            <person name="Condon B.J."/>
            <person name="Copeland A.C."/>
            <person name="Dhillon B."/>
            <person name="Glaser F."/>
            <person name="Hesse C.N."/>
            <person name="Kosti I."/>
            <person name="LaButti K."/>
            <person name="Lindquist E.A."/>
            <person name="Lucas S."/>
            <person name="Salamov A.A."/>
            <person name="Bradshaw R.E."/>
            <person name="Ciuffetti L."/>
            <person name="Hamelin R.C."/>
            <person name="Kema G.H.J."/>
            <person name="Lawrence C."/>
            <person name="Scott J.A."/>
            <person name="Spatafora J.W."/>
            <person name="Turgeon B.G."/>
            <person name="de Wit P.J.G.M."/>
            <person name="Zhong S."/>
            <person name="Goodwin S.B."/>
            <person name="Grigoriev I.V."/>
        </authorList>
    </citation>
    <scope>NUCLEOTIDE SEQUENCE [LARGE SCALE GENOMIC DNA]</scope>
    <source>
        <strain evidence="10">28A</strain>
    </source>
</reference>
<dbReference type="HOGENOM" id="CLU_022082_0_0_1"/>
<dbReference type="EMBL" id="KB908526">
    <property type="protein sequence ID" value="EOA88910.1"/>
    <property type="molecule type" value="Genomic_DNA"/>
</dbReference>
<comment type="pathway">
    <text evidence="6">tRNA modification; N(7)-methylguanine-tRNA biosynthesis.</text>
</comment>
<dbReference type="InterPro" id="IPR011044">
    <property type="entry name" value="Quino_amine_DH_bsu"/>
</dbReference>
<dbReference type="SMART" id="SM00320">
    <property type="entry name" value="WD40"/>
    <property type="match status" value="3"/>
</dbReference>
<dbReference type="STRING" id="671987.R0IVT7"/>
<accession>R0IVT7</accession>